<evidence type="ECO:0000313" key="1">
    <source>
        <dbReference type="EMBL" id="TWX71798.1"/>
    </source>
</evidence>
<dbReference type="Proteomes" id="UP000321822">
    <property type="component" value="Unassembled WGS sequence"/>
</dbReference>
<organism evidence="1 2">
    <name type="scientific">Colwellia demingiae</name>
    <dbReference type="NCBI Taxonomy" id="89401"/>
    <lineage>
        <taxon>Bacteria</taxon>
        <taxon>Pseudomonadati</taxon>
        <taxon>Pseudomonadota</taxon>
        <taxon>Gammaproteobacteria</taxon>
        <taxon>Alteromonadales</taxon>
        <taxon>Colwelliaceae</taxon>
        <taxon>Colwellia</taxon>
    </lineage>
</organism>
<accession>A0A5C6QTA7</accession>
<dbReference type="EMBL" id="VOLT01000001">
    <property type="protein sequence ID" value="TWX71798.1"/>
    <property type="molecule type" value="Genomic_DNA"/>
</dbReference>
<keyword evidence="2" id="KW-1185">Reference proteome</keyword>
<comment type="caution">
    <text evidence="1">The sequence shown here is derived from an EMBL/GenBank/DDBJ whole genome shotgun (WGS) entry which is preliminary data.</text>
</comment>
<protein>
    <submittedName>
        <fullName evidence="1">Uncharacterized protein</fullName>
    </submittedName>
</protein>
<name>A0A5C6QTA7_9GAMM</name>
<dbReference type="RefSeq" id="WP_146782171.1">
    <property type="nucleotide sequence ID" value="NZ_VOLT01000001.1"/>
</dbReference>
<reference evidence="1 2" key="1">
    <citation type="submission" date="2019-07" db="EMBL/GenBank/DDBJ databases">
        <title>Genomes of sea-ice associated Colwellia species.</title>
        <authorList>
            <person name="Bowman J.P."/>
        </authorList>
    </citation>
    <scope>NUCLEOTIDE SEQUENCE [LARGE SCALE GENOMIC DNA]</scope>
    <source>
        <strain evidence="1 2">ACAM 459</strain>
    </source>
</reference>
<dbReference type="AlphaFoldDB" id="A0A5C6QTA7"/>
<evidence type="ECO:0000313" key="2">
    <source>
        <dbReference type="Proteomes" id="UP000321822"/>
    </source>
</evidence>
<dbReference type="OrthoDB" id="6228134at2"/>
<gene>
    <name evidence="1" type="ORF">ESZ36_00770</name>
</gene>
<sequence>MPSNLFRPFILVIVVYSIGTTAFAHKGEQVKLDQACEDARQIALEPRRKEIYQECVQKFKKDETVCLSEAKAYNGNRINGAPLFYELPACEKAFDFRNKNEK</sequence>
<proteinExistence type="predicted"/>